<dbReference type="InterPro" id="IPR034660">
    <property type="entry name" value="DinB/YfiT-like"/>
</dbReference>
<dbReference type="InterPro" id="IPR011466">
    <property type="entry name" value="DUF1572"/>
</dbReference>
<dbReference type="Pfam" id="PF07609">
    <property type="entry name" value="DUF1572"/>
    <property type="match status" value="1"/>
</dbReference>
<evidence type="ECO:0008006" key="3">
    <source>
        <dbReference type="Google" id="ProtNLM"/>
    </source>
</evidence>
<proteinExistence type="predicted"/>
<dbReference type="SUPFAM" id="SSF109854">
    <property type="entry name" value="DinB/YfiT-like putative metalloenzymes"/>
    <property type="match status" value="1"/>
</dbReference>
<accession>A0A1H3XR18</accession>
<name>A0A1H3XR18_BIZPA</name>
<dbReference type="STRING" id="283786.SAMN04487990_105103"/>
<dbReference type="EMBL" id="FNQK01000005">
    <property type="protein sequence ID" value="SEA01024.1"/>
    <property type="molecule type" value="Genomic_DNA"/>
</dbReference>
<dbReference type="RefSeq" id="WP_092133062.1">
    <property type="nucleotide sequence ID" value="NZ_FNQK01000005.1"/>
</dbReference>
<evidence type="ECO:0000313" key="1">
    <source>
        <dbReference type="EMBL" id="SEA01024.1"/>
    </source>
</evidence>
<dbReference type="Gene3D" id="1.20.120.450">
    <property type="entry name" value="dinb family like domain"/>
    <property type="match status" value="1"/>
</dbReference>
<dbReference type="AlphaFoldDB" id="A0A1H3XR18"/>
<keyword evidence="2" id="KW-1185">Reference proteome</keyword>
<reference evidence="1 2" key="1">
    <citation type="submission" date="2016-10" db="EMBL/GenBank/DDBJ databases">
        <authorList>
            <person name="de Groot N.N."/>
        </authorList>
    </citation>
    <scope>NUCLEOTIDE SEQUENCE [LARGE SCALE GENOMIC DNA]</scope>
    <source>
        <strain evidence="1 2">DSM 23842</strain>
    </source>
</reference>
<organism evidence="1 2">
    <name type="scientific">Bizionia paragorgiae</name>
    <dbReference type="NCBI Taxonomy" id="283786"/>
    <lineage>
        <taxon>Bacteria</taxon>
        <taxon>Pseudomonadati</taxon>
        <taxon>Bacteroidota</taxon>
        <taxon>Flavobacteriia</taxon>
        <taxon>Flavobacteriales</taxon>
        <taxon>Flavobacteriaceae</taxon>
        <taxon>Bizionia</taxon>
    </lineage>
</organism>
<gene>
    <name evidence="1" type="ORF">SAMN04487990_105103</name>
</gene>
<evidence type="ECO:0000313" key="2">
    <source>
        <dbReference type="Proteomes" id="UP000198846"/>
    </source>
</evidence>
<sequence length="147" mass="17035">MLTHTLITLFKRDLNRLITEIEAYNSEEALWLITPKISNCSGNLSLHIIGNLKWFIGAQLGNSGYIRERDLEFSQKGIAKAELINQVRETIQIVENTLQTVTSQQLQAQFSRGRAEEPMTLEYFLVHLVAHLSYHLWQINYHRRLLG</sequence>
<dbReference type="OrthoDB" id="893570at2"/>
<dbReference type="Proteomes" id="UP000198846">
    <property type="component" value="Unassembled WGS sequence"/>
</dbReference>
<protein>
    <recommendedName>
        <fullName evidence="3">DinB superfamily protein</fullName>
    </recommendedName>
</protein>